<dbReference type="EMBL" id="CP064654">
    <property type="protein sequence ID" value="QPC98967.1"/>
    <property type="molecule type" value="Genomic_DNA"/>
</dbReference>
<accession>A0A7S8F4F4</accession>
<feature type="transmembrane region" description="Helical" evidence="6">
    <location>
        <begin position="147"/>
        <end position="171"/>
    </location>
</feature>
<feature type="transmembrane region" description="Helical" evidence="6">
    <location>
        <begin position="308"/>
        <end position="337"/>
    </location>
</feature>
<gene>
    <name evidence="7" type="ORF">IRL76_14240</name>
</gene>
<dbReference type="InterPro" id="IPR002549">
    <property type="entry name" value="AI-2E-like"/>
</dbReference>
<evidence type="ECO:0000256" key="4">
    <source>
        <dbReference type="ARBA" id="ARBA00022989"/>
    </source>
</evidence>
<evidence type="ECO:0000256" key="6">
    <source>
        <dbReference type="SAM" id="Phobius"/>
    </source>
</evidence>
<reference evidence="7 8" key="1">
    <citation type="submission" date="2020-11" db="EMBL/GenBank/DDBJ databases">
        <title>The genome sequence of Erythrobacter sp. 6D36.</title>
        <authorList>
            <person name="Liu Y."/>
        </authorList>
    </citation>
    <scope>NUCLEOTIDE SEQUENCE [LARGE SCALE GENOMIC DNA]</scope>
    <source>
        <strain evidence="7 8">6D36</strain>
    </source>
</reference>
<keyword evidence="3 6" id="KW-0812">Transmembrane</keyword>
<organism evidence="7 8">
    <name type="scientific">Qipengyuania soli</name>
    <dbReference type="NCBI Taxonomy" id="2782568"/>
    <lineage>
        <taxon>Bacteria</taxon>
        <taxon>Pseudomonadati</taxon>
        <taxon>Pseudomonadota</taxon>
        <taxon>Alphaproteobacteria</taxon>
        <taxon>Sphingomonadales</taxon>
        <taxon>Erythrobacteraceae</taxon>
        <taxon>Qipengyuania</taxon>
    </lineage>
</organism>
<evidence type="ECO:0000313" key="8">
    <source>
        <dbReference type="Proteomes" id="UP000594459"/>
    </source>
</evidence>
<evidence type="ECO:0000256" key="1">
    <source>
        <dbReference type="ARBA" id="ARBA00004141"/>
    </source>
</evidence>
<evidence type="ECO:0000256" key="2">
    <source>
        <dbReference type="ARBA" id="ARBA00009773"/>
    </source>
</evidence>
<evidence type="ECO:0000256" key="3">
    <source>
        <dbReference type="ARBA" id="ARBA00022692"/>
    </source>
</evidence>
<feature type="transmembrane region" description="Helical" evidence="6">
    <location>
        <begin position="33"/>
        <end position="51"/>
    </location>
</feature>
<dbReference type="PANTHER" id="PTHR21716">
    <property type="entry name" value="TRANSMEMBRANE PROTEIN"/>
    <property type="match status" value="1"/>
</dbReference>
<proteinExistence type="inferred from homology"/>
<sequence>MQDRSLERGGFLLFLALVTLALLVVVLPFAQPMLWAVLAAIMFQPLFRWFLARNPARENQAALATLLVIAVAVVLPAFIIGSAVVEEAAGLVVAFQEGRINVSDWFEQVQGLLPANVRASMDASGWGDLAALQARAQEFVQASLGLIAAQALAIGGSVFGYVLAFGIALYVSYFMLRDGRRIAEAVLGALPFERAIADRLAERFLGIVRATIKGSVVVGLVQGALGAITFSIVGIPSIFLLGVIMAIASLLPAVGPAIVWVPAAIYLLATGAIWQGVVVIVSGVAVIGMADNVLRPMLVGRDTGIPDWLILVTTLGGIALLGLSGIVVGPLVAGLFLASWGILREQREGSPVEGMEGA</sequence>
<dbReference type="KEGG" id="qso:IRL76_14240"/>
<dbReference type="GO" id="GO:0016020">
    <property type="term" value="C:membrane"/>
    <property type="evidence" value="ECO:0007669"/>
    <property type="project" value="UniProtKB-SubCell"/>
</dbReference>
<evidence type="ECO:0000313" key="7">
    <source>
        <dbReference type="EMBL" id="QPC98967.1"/>
    </source>
</evidence>
<keyword evidence="5 6" id="KW-0472">Membrane</keyword>
<evidence type="ECO:0000256" key="5">
    <source>
        <dbReference type="ARBA" id="ARBA00023136"/>
    </source>
</evidence>
<dbReference type="Pfam" id="PF01594">
    <property type="entry name" value="AI-2E_transport"/>
    <property type="match status" value="1"/>
</dbReference>
<dbReference type="Proteomes" id="UP000594459">
    <property type="component" value="Chromosome"/>
</dbReference>
<comment type="similarity">
    <text evidence="2">Belongs to the autoinducer-2 exporter (AI-2E) (TC 2.A.86) family.</text>
</comment>
<feature type="transmembrane region" description="Helical" evidence="6">
    <location>
        <begin position="266"/>
        <end position="288"/>
    </location>
</feature>
<feature type="transmembrane region" description="Helical" evidence="6">
    <location>
        <begin position="210"/>
        <end position="232"/>
    </location>
</feature>
<feature type="transmembrane region" description="Helical" evidence="6">
    <location>
        <begin position="63"/>
        <end position="85"/>
    </location>
</feature>
<feature type="transmembrane region" description="Helical" evidence="6">
    <location>
        <begin position="238"/>
        <end position="259"/>
    </location>
</feature>
<comment type="subcellular location">
    <subcellularLocation>
        <location evidence="1">Membrane</location>
        <topology evidence="1">Multi-pass membrane protein</topology>
    </subcellularLocation>
</comment>
<keyword evidence="8" id="KW-1185">Reference proteome</keyword>
<dbReference type="AlphaFoldDB" id="A0A7S8F4F4"/>
<name>A0A7S8F4F4_9SPHN</name>
<protein>
    <submittedName>
        <fullName evidence="7">AI-2E family transporter</fullName>
    </submittedName>
</protein>
<keyword evidence="4 6" id="KW-1133">Transmembrane helix</keyword>
<feature type="transmembrane region" description="Helical" evidence="6">
    <location>
        <begin position="9"/>
        <end position="27"/>
    </location>
</feature>
<dbReference type="PANTHER" id="PTHR21716:SF4">
    <property type="entry name" value="TRANSMEMBRANE PROTEIN 245"/>
    <property type="match status" value="1"/>
</dbReference>